<reference evidence="4" key="1">
    <citation type="journal article" date="2020" name="Stud. Mycol.">
        <title>101 Dothideomycetes genomes: a test case for predicting lifestyles and emergence of pathogens.</title>
        <authorList>
            <person name="Haridas S."/>
            <person name="Albert R."/>
            <person name="Binder M."/>
            <person name="Bloem J."/>
            <person name="Labutti K."/>
            <person name="Salamov A."/>
            <person name="Andreopoulos B."/>
            <person name="Baker S."/>
            <person name="Barry K."/>
            <person name="Bills G."/>
            <person name="Bluhm B."/>
            <person name="Cannon C."/>
            <person name="Castanera R."/>
            <person name="Culley D."/>
            <person name="Daum C."/>
            <person name="Ezra D."/>
            <person name="Gonzalez J."/>
            <person name="Henrissat B."/>
            <person name="Kuo A."/>
            <person name="Liang C."/>
            <person name="Lipzen A."/>
            <person name="Lutzoni F."/>
            <person name="Magnuson J."/>
            <person name="Mondo S."/>
            <person name="Nolan M."/>
            <person name="Ohm R."/>
            <person name="Pangilinan J."/>
            <person name="Park H.-J."/>
            <person name="Ramirez L."/>
            <person name="Alfaro M."/>
            <person name="Sun H."/>
            <person name="Tritt A."/>
            <person name="Yoshinaga Y."/>
            <person name="Zwiers L.-H."/>
            <person name="Turgeon B."/>
            <person name="Goodwin S."/>
            <person name="Spatafora J."/>
            <person name="Crous P."/>
            <person name="Grigoriev I."/>
        </authorList>
    </citation>
    <scope>NUCLEOTIDE SEQUENCE</scope>
    <source>
        <strain evidence="4">CBS 675.92</strain>
    </source>
</reference>
<accession>A0A6A5TEC9</accession>
<keyword evidence="5" id="KW-1185">Reference proteome</keyword>
<name>A0A6A5TEC9_9PLEO</name>
<evidence type="ECO:0000256" key="2">
    <source>
        <dbReference type="SAM" id="Phobius"/>
    </source>
</evidence>
<evidence type="ECO:0000256" key="1">
    <source>
        <dbReference type="SAM" id="MobiDB-lite"/>
    </source>
</evidence>
<keyword evidence="2" id="KW-0472">Membrane</keyword>
<evidence type="ECO:0008006" key="6">
    <source>
        <dbReference type="Google" id="ProtNLM"/>
    </source>
</evidence>
<evidence type="ECO:0000256" key="3">
    <source>
        <dbReference type="SAM" id="SignalP"/>
    </source>
</evidence>
<keyword evidence="2" id="KW-0812">Transmembrane</keyword>
<feature type="compositionally biased region" description="Low complexity" evidence="1">
    <location>
        <begin position="89"/>
        <end position="99"/>
    </location>
</feature>
<dbReference type="AlphaFoldDB" id="A0A6A5TEC9"/>
<feature type="region of interest" description="Disordered" evidence="1">
    <location>
        <begin position="75"/>
        <end position="154"/>
    </location>
</feature>
<keyword evidence="2" id="KW-1133">Transmembrane helix</keyword>
<organism evidence="4 5">
    <name type="scientific">Byssothecium circinans</name>
    <dbReference type="NCBI Taxonomy" id="147558"/>
    <lineage>
        <taxon>Eukaryota</taxon>
        <taxon>Fungi</taxon>
        <taxon>Dikarya</taxon>
        <taxon>Ascomycota</taxon>
        <taxon>Pezizomycotina</taxon>
        <taxon>Dothideomycetes</taxon>
        <taxon>Pleosporomycetidae</taxon>
        <taxon>Pleosporales</taxon>
        <taxon>Massarineae</taxon>
        <taxon>Massarinaceae</taxon>
        <taxon>Byssothecium</taxon>
    </lineage>
</organism>
<evidence type="ECO:0000313" key="4">
    <source>
        <dbReference type="EMBL" id="KAF1950971.1"/>
    </source>
</evidence>
<feature type="transmembrane region" description="Helical" evidence="2">
    <location>
        <begin position="46"/>
        <end position="70"/>
    </location>
</feature>
<dbReference type="Proteomes" id="UP000800035">
    <property type="component" value="Unassembled WGS sequence"/>
</dbReference>
<evidence type="ECO:0000313" key="5">
    <source>
        <dbReference type="Proteomes" id="UP000800035"/>
    </source>
</evidence>
<sequence length="154" mass="15764">MLSSIATIIFLLVVATALDIPLPQPSPYTLTTEDRVARLESGRKRLIGGLAGVAALSVLAPLLLLGCLAFRSKRGNKRLVNPEDPRGLNPPAANPATAPLQPVAPMTPVPEGQTPHPATGNYPPNQPGTTAPLGNPTAPVTTPAQPAVQAAGVP</sequence>
<proteinExistence type="predicted"/>
<feature type="chain" id="PRO_5025634511" description="Mid2 domain-containing protein" evidence="3">
    <location>
        <begin position="18"/>
        <end position="154"/>
    </location>
</feature>
<gene>
    <name evidence="4" type="ORF">CC80DRAFT_553889</name>
</gene>
<feature type="compositionally biased region" description="Low complexity" evidence="1">
    <location>
        <begin position="136"/>
        <end position="154"/>
    </location>
</feature>
<protein>
    <recommendedName>
        <fullName evidence="6">Mid2 domain-containing protein</fullName>
    </recommendedName>
</protein>
<keyword evidence="3" id="KW-0732">Signal</keyword>
<feature type="signal peptide" evidence="3">
    <location>
        <begin position="1"/>
        <end position="17"/>
    </location>
</feature>
<dbReference type="EMBL" id="ML977021">
    <property type="protein sequence ID" value="KAF1950971.1"/>
    <property type="molecule type" value="Genomic_DNA"/>
</dbReference>